<reference evidence="2" key="1">
    <citation type="journal article" date="2018" name="PLoS Negl. Trop. Dis.">
        <title>Sialome diversity of ticks revealed by RNAseq of single tick salivary glands.</title>
        <authorList>
            <person name="Perner J."/>
            <person name="Kropackova S."/>
            <person name="Kopacek P."/>
            <person name="Ribeiro J.M."/>
        </authorList>
    </citation>
    <scope>NUCLEOTIDE SEQUENCE</scope>
    <source>
        <strain evidence="2">Siblings of single egg batch collected in Ceske Budejovice</strain>
        <tissue evidence="2">Salivary glands</tissue>
    </source>
</reference>
<organism evidence="2">
    <name type="scientific">Ixodes ricinus</name>
    <name type="common">Common tick</name>
    <name type="synonym">Acarus ricinus</name>
    <dbReference type="NCBI Taxonomy" id="34613"/>
    <lineage>
        <taxon>Eukaryota</taxon>
        <taxon>Metazoa</taxon>
        <taxon>Ecdysozoa</taxon>
        <taxon>Arthropoda</taxon>
        <taxon>Chelicerata</taxon>
        <taxon>Arachnida</taxon>
        <taxon>Acari</taxon>
        <taxon>Parasitiformes</taxon>
        <taxon>Ixodida</taxon>
        <taxon>Ixodoidea</taxon>
        <taxon>Ixodidae</taxon>
        <taxon>Ixodinae</taxon>
        <taxon>Ixodes</taxon>
    </lineage>
</organism>
<name>A0A147BIK0_IXORI</name>
<evidence type="ECO:0000313" key="2">
    <source>
        <dbReference type="EMBL" id="JAR90581.1"/>
    </source>
</evidence>
<feature type="signal peptide" evidence="1">
    <location>
        <begin position="1"/>
        <end position="25"/>
    </location>
</feature>
<feature type="chain" id="PRO_5007542412" evidence="1">
    <location>
        <begin position="26"/>
        <end position="184"/>
    </location>
</feature>
<keyword evidence="1" id="KW-0732">Signal</keyword>
<sequence length="184" mass="19360">MVESAAAFGMSWAVLTHATAGTCLGVLSSTSPSSPAVDSKVSATSVQMMVCVGGDFCAVLRVCPSAKLLRRSEVLGSGLMFRGRGFPLVSVTGAAHRGGECASAGRMFRLGDTRSSSNTESLGVELLRRSLWVRSVCSASSDSTFMPPCTYRTRRGMCLGSLVTMRMASRLSFSSCSTYLGVRT</sequence>
<accession>A0A147BIK0</accession>
<proteinExistence type="predicted"/>
<dbReference type="AlphaFoldDB" id="A0A147BIK0"/>
<evidence type="ECO:0000256" key="1">
    <source>
        <dbReference type="SAM" id="SignalP"/>
    </source>
</evidence>
<protein>
    <submittedName>
        <fullName evidence="2">Putative secreted protein</fullName>
    </submittedName>
</protein>
<dbReference type="EMBL" id="GEGO01004823">
    <property type="protein sequence ID" value="JAR90581.1"/>
    <property type="molecule type" value="Transcribed_RNA"/>
</dbReference>